<dbReference type="EMBL" id="AGFM01000036">
    <property type="protein sequence ID" value="EHJ60617.1"/>
    <property type="molecule type" value="Genomic_DNA"/>
</dbReference>
<sequence>MPENEAAAVDYLQEQGYSPTTIEKDESGVVILIFRPLPDNQLIGLFQALPMHLSAKTGIVMGDQPSIT</sequence>
<dbReference type="AlphaFoldDB" id="G6EDI8"/>
<dbReference type="KEGG" id="npn:JI59_08030"/>
<name>G6EDI8_9SPHN</name>
<accession>G6EDI8</accession>
<reference evidence="1 2" key="1">
    <citation type="journal article" date="2012" name="J. Bacteriol.">
        <title>Genome sequence of benzo(a)pyrene-degrading bacterium Novosphingobium pentaromativorans US6-1.</title>
        <authorList>
            <person name="Luo Y.R."/>
            <person name="Kang S.G."/>
            <person name="Kim S.J."/>
            <person name="Kim M.R."/>
            <person name="Li N."/>
            <person name="Lee J.H."/>
            <person name="Kwon K.K."/>
        </authorList>
    </citation>
    <scope>NUCLEOTIDE SEQUENCE [LARGE SCALE GENOMIC DNA]</scope>
    <source>
        <strain evidence="1 2">US6-1</strain>
    </source>
</reference>
<proteinExistence type="predicted"/>
<dbReference type="PATRIC" id="fig|1088721.3.peg.2382"/>
<comment type="caution">
    <text evidence="1">The sequence shown here is derived from an EMBL/GenBank/DDBJ whole genome shotgun (WGS) entry which is preliminary data.</text>
</comment>
<keyword evidence="2" id="KW-1185">Reference proteome</keyword>
<evidence type="ECO:0000313" key="1">
    <source>
        <dbReference type="EMBL" id="EHJ60617.1"/>
    </source>
</evidence>
<dbReference type="Proteomes" id="UP000004030">
    <property type="component" value="Unassembled WGS sequence"/>
</dbReference>
<organism evidence="1 2">
    <name type="scientific">Novosphingobium pentaromativorans US6-1</name>
    <dbReference type="NCBI Taxonomy" id="1088721"/>
    <lineage>
        <taxon>Bacteria</taxon>
        <taxon>Pseudomonadati</taxon>
        <taxon>Pseudomonadota</taxon>
        <taxon>Alphaproteobacteria</taxon>
        <taxon>Sphingomonadales</taxon>
        <taxon>Sphingomonadaceae</taxon>
        <taxon>Novosphingobium</taxon>
    </lineage>
</organism>
<protein>
    <submittedName>
        <fullName evidence="1">Uncharacterized protein</fullName>
    </submittedName>
</protein>
<gene>
    <name evidence="1" type="ORF">NSU_2410</name>
</gene>
<dbReference type="RefSeq" id="WP_007013325.1">
    <property type="nucleotide sequence ID" value="NZ_CP009291.1"/>
</dbReference>
<evidence type="ECO:0000313" key="2">
    <source>
        <dbReference type="Proteomes" id="UP000004030"/>
    </source>
</evidence>